<dbReference type="Pfam" id="PF14305">
    <property type="entry name" value="ATPgrasp_TupA"/>
    <property type="match status" value="1"/>
</dbReference>
<dbReference type="RefSeq" id="WP_128781945.1">
    <property type="nucleotide sequence ID" value="NZ_RJLM01000001.1"/>
</dbReference>
<comment type="caution">
    <text evidence="1">The sequence shown here is derived from an EMBL/GenBank/DDBJ whole genome shotgun (WGS) entry which is preliminary data.</text>
</comment>
<dbReference type="AlphaFoldDB" id="A0A444JU90"/>
<dbReference type="OrthoDB" id="9791827at2"/>
<dbReference type="InterPro" id="IPR029465">
    <property type="entry name" value="ATPgrasp_TupA"/>
</dbReference>
<reference evidence="1 2" key="1">
    <citation type="submission" date="2018-11" db="EMBL/GenBank/DDBJ databases">
        <title>Photobacterium sp. BEI247 sp. nov., a marine bacterium isolated from Yongle Blue Hole in the South China Sea.</title>
        <authorList>
            <person name="Wang X."/>
        </authorList>
    </citation>
    <scope>NUCLEOTIDE SEQUENCE [LARGE SCALE GENOMIC DNA]</scope>
    <source>
        <strain evidence="2">BEI247</strain>
    </source>
</reference>
<dbReference type="SUPFAM" id="SSF56059">
    <property type="entry name" value="Glutathione synthetase ATP-binding domain-like"/>
    <property type="match status" value="1"/>
</dbReference>
<evidence type="ECO:0000313" key="1">
    <source>
        <dbReference type="EMBL" id="RWX56623.1"/>
    </source>
</evidence>
<evidence type="ECO:0000313" key="2">
    <source>
        <dbReference type="Proteomes" id="UP000287563"/>
    </source>
</evidence>
<sequence length="300" mass="35813">MLKVRRLIKSILPDFILEAYYEKMRDRIFFTKHGYHLNVEKPVSFNDKLYYRKCYGNFDTMAMIADKYRVREYIEQRIGSDYLIPLLGTYDSFSYDDWNKLPNSFVLKTNHGSGPDHVEIVKDKNKANPGEIIKKFRNALNDDFGLLTNEPFYQKIQRKIIAETYLESGMFTPDDFKFQCFGDELLIQVDRGRYENHQRSIFDRNWVEMDYKLNSSYSKIDKCAVPDNLSEMIRLAEILSKDFDYIRIDFFNIDGKIYIGELTQTHGNGLEDFKPTKIDFEWGGYWKLDIDNELLYRKRY</sequence>
<proteinExistence type="predicted"/>
<keyword evidence="2" id="KW-1185">Reference proteome</keyword>
<accession>A0A444JU90</accession>
<organism evidence="1 2">
    <name type="scientific">Photobacterium chitinilyticum</name>
    <dbReference type="NCBI Taxonomy" id="2485123"/>
    <lineage>
        <taxon>Bacteria</taxon>
        <taxon>Pseudomonadati</taxon>
        <taxon>Pseudomonadota</taxon>
        <taxon>Gammaproteobacteria</taxon>
        <taxon>Vibrionales</taxon>
        <taxon>Vibrionaceae</taxon>
        <taxon>Photobacterium</taxon>
    </lineage>
</organism>
<dbReference type="GO" id="GO:0016740">
    <property type="term" value="F:transferase activity"/>
    <property type="evidence" value="ECO:0007669"/>
    <property type="project" value="UniProtKB-KW"/>
</dbReference>
<name>A0A444JU90_9GAMM</name>
<keyword evidence="1" id="KW-0808">Transferase</keyword>
<protein>
    <submittedName>
        <fullName evidence="1">Glycosyltransferase</fullName>
    </submittedName>
</protein>
<dbReference type="EMBL" id="RJLM01000001">
    <property type="protein sequence ID" value="RWX56623.1"/>
    <property type="molecule type" value="Genomic_DNA"/>
</dbReference>
<gene>
    <name evidence="1" type="ORF">EDI28_00810</name>
</gene>
<dbReference type="Proteomes" id="UP000287563">
    <property type="component" value="Unassembled WGS sequence"/>
</dbReference>